<dbReference type="CDD" id="cd08010">
    <property type="entry name" value="MltG_like"/>
    <property type="match status" value="1"/>
</dbReference>
<organism evidence="9 10">
    <name type="scientific">Terrihabitans rhizophilus</name>
    <dbReference type="NCBI Taxonomy" id="3092662"/>
    <lineage>
        <taxon>Bacteria</taxon>
        <taxon>Pseudomonadati</taxon>
        <taxon>Pseudomonadota</taxon>
        <taxon>Alphaproteobacteria</taxon>
        <taxon>Hyphomicrobiales</taxon>
        <taxon>Terrihabitans</taxon>
    </lineage>
</organism>
<dbReference type="EC" id="4.2.2.29" evidence="7"/>
<dbReference type="RefSeq" id="WP_319843380.1">
    <property type="nucleotide sequence ID" value="NZ_JAXAFJ010000002.1"/>
</dbReference>
<keyword evidence="1 7" id="KW-1003">Cell membrane</keyword>
<dbReference type="PANTHER" id="PTHR30518:SF2">
    <property type="entry name" value="ENDOLYTIC MUREIN TRANSGLYCOSYLASE"/>
    <property type="match status" value="1"/>
</dbReference>
<sequence length="399" mass="42634">MIDDKDPRDDLAPPSANDEPAAQPRKGRAARDRRRTRKGRGGFVTGASIFLTLLTVALLAAFAVAHYGVRDYNRPGPLKEQTTVVIPKGSGLRDVAERLSAAKAIDNETAFILGVQFTGNRGKMQAGEYALPAGASMSQIVGMIASGKVVAYTVTIPEGLTSMQIVQRLEQEELLTGTVRNVPPEGTLLPETYEIVRGTTREALLQRMSAAHTKLLADVWSRRNPSIPVKTPQELVTLASIVEKETGVASERPRVASVFSNRLQKRMRIQSDPTIIYGLVGGKGTLGRPILKSEILRPTPYNTYTIPSLPPGPIANPGRASLEATANPLQTNDLYFVADGTGGHAFAPSYAEHQKNVARWRSLASSTDNDRAAPDAVPQAPAGAPAAAAPRANPAASRP</sequence>
<dbReference type="EMBL" id="JAXAFJ010000002">
    <property type="protein sequence ID" value="MDX6805255.1"/>
    <property type="molecule type" value="Genomic_DNA"/>
</dbReference>
<feature type="compositionally biased region" description="Low complexity" evidence="8">
    <location>
        <begin position="374"/>
        <end position="399"/>
    </location>
</feature>
<feature type="compositionally biased region" description="Basic residues" evidence="8">
    <location>
        <begin position="25"/>
        <end position="39"/>
    </location>
</feature>
<protein>
    <recommendedName>
        <fullName evidence="7">Endolytic murein transglycosylase</fullName>
        <ecNumber evidence="7">4.2.2.29</ecNumber>
    </recommendedName>
    <alternativeName>
        <fullName evidence="7">Peptidoglycan lytic transglycosylase</fullName>
    </alternativeName>
    <alternativeName>
        <fullName evidence="7">Peptidoglycan polymerization terminase</fullName>
    </alternativeName>
</protein>
<feature type="compositionally biased region" description="Basic and acidic residues" evidence="8">
    <location>
        <begin position="1"/>
        <end position="11"/>
    </location>
</feature>
<evidence type="ECO:0000256" key="4">
    <source>
        <dbReference type="ARBA" id="ARBA00023136"/>
    </source>
</evidence>
<keyword evidence="4 7" id="KW-0472">Membrane</keyword>
<comment type="caution">
    <text evidence="9">The sequence shown here is derived from an EMBL/GenBank/DDBJ whole genome shotgun (WGS) entry which is preliminary data.</text>
</comment>
<dbReference type="NCBIfam" id="TIGR00247">
    <property type="entry name" value="endolytic transglycosylase MltG"/>
    <property type="match status" value="1"/>
</dbReference>
<comment type="catalytic activity">
    <reaction evidence="7">
        <text>a peptidoglycan chain = a peptidoglycan chain with N-acetyl-1,6-anhydromuramyl-[peptide] at the reducing end + a peptidoglycan chain with N-acetylglucosamine at the non-reducing end.</text>
        <dbReference type="EC" id="4.2.2.29"/>
    </reaction>
</comment>
<evidence type="ECO:0000313" key="10">
    <source>
        <dbReference type="Proteomes" id="UP001274321"/>
    </source>
</evidence>
<gene>
    <name evidence="7 9" type="primary">mltG</name>
    <name evidence="9" type="ORF">SCD90_04180</name>
</gene>
<keyword evidence="2 7" id="KW-0812">Transmembrane</keyword>
<dbReference type="InterPro" id="IPR003770">
    <property type="entry name" value="MLTG-like"/>
</dbReference>
<dbReference type="HAMAP" id="MF_02065">
    <property type="entry name" value="MltG"/>
    <property type="match status" value="1"/>
</dbReference>
<keyword evidence="3 7" id="KW-1133">Transmembrane helix</keyword>
<keyword evidence="10" id="KW-1185">Reference proteome</keyword>
<evidence type="ECO:0000313" key="9">
    <source>
        <dbReference type="EMBL" id="MDX6805255.1"/>
    </source>
</evidence>
<comment type="subcellular location">
    <subcellularLocation>
        <location evidence="7">Cell inner membrane</location>
        <topology evidence="7">Single-pass membrane protein</topology>
    </subcellularLocation>
</comment>
<dbReference type="Gene3D" id="3.30.160.60">
    <property type="entry name" value="Classic Zinc Finger"/>
    <property type="match status" value="1"/>
</dbReference>
<dbReference type="Proteomes" id="UP001274321">
    <property type="component" value="Unassembled WGS sequence"/>
</dbReference>
<proteinExistence type="inferred from homology"/>
<evidence type="ECO:0000256" key="5">
    <source>
        <dbReference type="ARBA" id="ARBA00023239"/>
    </source>
</evidence>
<feature type="region of interest" description="Disordered" evidence="8">
    <location>
        <begin position="359"/>
        <end position="399"/>
    </location>
</feature>
<feature type="transmembrane region" description="Helical" evidence="7">
    <location>
        <begin position="43"/>
        <end position="69"/>
    </location>
</feature>
<dbReference type="Pfam" id="PF02618">
    <property type="entry name" value="YceG"/>
    <property type="match status" value="1"/>
</dbReference>
<reference evidence="9 10" key="1">
    <citation type="submission" date="2023-11" db="EMBL/GenBank/DDBJ databases">
        <authorList>
            <person name="Bao R."/>
        </authorList>
    </citation>
    <scope>NUCLEOTIDE SEQUENCE [LARGE SCALE GENOMIC DNA]</scope>
    <source>
        <strain evidence="9 10">PJ23</strain>
    </source>
</reference>
<name>A0ABU4RNG2_9HYPH</name>
<feature type="site" description="Important for catalytic activity" evidence="7">
    <location>
        <position position="245"/>
    </location>
</feature>
<keyword evidence="7" id="KW-0997">Cell inner membrane</keyword>
<accession>A0ABU4RNG2</accession>
<comment type="similarity">
    <text evidence="7">Belongs to the transglycosylase MltG family.</text>
</comment>
<feature type="region of interest" description="Disordered" evidence="8">
    <location>
        <begin position="1"/>
        <end position="39"/>
    </location>
</feature>
<evidence type="ECO:0000256" key="7">
    <source>
        <dbReference type="HAMAP-Rule" id="MF_02065"/>
    </source>
</evidence>
<keyword evidence="6 7" id="KW-0961">Cell wall biogenesis/degradation</keyword>
<evidence type="ECO:0000256" key="2">
    <source>
        <dbReference type="ARBA" id="ARBA00022692"/>
    </source>
</evidence>
<dbReference type="Gene3D" id="3.30.1490.480">
    <property type="entry name" value="Endolytic murein transglycosylase"/>
    <property type="match status" value="1"/>
</dbReference>
<evidence type="ECO:0000256" key="8">
    <source>
        <dbReference type="SAM" id="MobiDB-lite"/>
    </source>
</evidence>
<keyword evidence="5 7" id="KW-0456">Lyase</keyword>
<evidence type="ECO:0000256" key="6">
    <source>
        <dbReference type="ARBA" id="ARBA00023316"/>
    </source>
</evidence>
<evidence type="ECO:0000256" key="3">
    <source>
        <dbReference type="ARBA" id="ARBA00022989"/>
    </source>
</evidence>
<evidence type="ECO:0000256" key="1">
    <source>
        <dbReference type="ARBA" id="ARBA00022475"/>
    </source>
</evidence>
<comment type="function">
    <text evidence="7">Functions as a peptidoglycan terminase that cleaves nascent peptidoglycan strands endolytically to terminate their elongation.</text>
</comment>
<dbReference type="PANTHER" id="PTHR30518">
    <property type="entry name" value="ENDOLYTIC MUREIN TRANSGLYCOSYLASE"/>
    <property type="match status" value="1"/>
</dbReference>